<name>K9UQP9_CHAP6</name>
<dbReference type="PATRIC" id="fig|1173020.3.peg.6808"/>
<evidence type="ECO:0000313" key="2">
    <source>
        <dbReference type="EMBL" id="AFY96761.1"/>
    </source>
</evidence>
<dbReference type="InterPro" id="IPR023631">
    <property type="entry name" value="Amidase_dom"/>
</dbReference>
<dbReference type="EMBL" id="CP003600">
    <property type="protein sequence ID" value="AFY96761.1"/>
    <property type="molecule type" value="Genomic_DNA"/>
</dbReference>
<dbReference type="Pfam" id="PF01425">
    <property type="entry name" value="Amidase"/>
    <property type="match status" value="1"/>
</dbReference>
<proteinExistence type="predicted"/>
<dbReference type="RefSeq" id="WP_015162836.1">
    <property type="nucleotide sequence ID" value="NC_019697.1"/>
</dbReference>
<dbReference type="SUPFAM" id="SSF75304">
    <property type="entry name" value="Amidase signature (AS) enzymes"/>
    <property type="match status" value="1"/>
</dbReference>
<reference evidence="2 3" key="1">
    <citation type="submission" date="2012-05" db="EMBL/GenBank/DDBJ databases">
        <title>Finished chromosome of genome of Chamaesiphon sp. PCC 6605.</title>
        <authorList>
            <consortium name="US DOE Joint Genome Institute"/>
            <person name="Gugger M."/>
            <person name="Coursin T."/>
            <person name="Rippka R."/>
            <person name="Tandeau De Marsac N."/>
            <person name="Huntemann M."/>
            <person name="Wei C.-L."/>
            <person name="Han J."/>
            <person name="Detter J.C."/>
            <person name="Han C."/>
            <person name="Tapia R."/>
            <person name="Chen A."/>
            <person name="Kyrpides N."/>
            <person name="Mavromatis K."/>
            <person name="Markowitz V."/>
            <person name="Szeto E."/>
            <person name="Ivanova N."/>
            <person name="Pagani I."/>
            <person name="Pati A."/>
            <person name="Goodwin L."/>
            <person name="Nordberg H.P."/>
            <person name="Cantor M.N."/>
            <person name="Hua S.X."/>
            <person name="Woyke T."/>
            <person name="Kerfeld C.A."/>
        </authorList>
    </citation>
    <scope>NUCLEOTIDE SEQUENCE [LARGE SCALE GENOMIC DNA]</scope>
    <source>
        <strain evidence="3">ATCC 27169 / PCC 6605</strain>
    </source>
</reference>
<dbReference type="InterPro" id="IPR036928">
    <property type="entry name" value="AS_sf"/>
</dbReference>
<evidence type="ECO:0000259" key="1">
    <source>
        <dbReference type="Pfam" id="PF01425"/>
    </source>
</evidence>
<keyword evidence="3" id="KW-1185">Reference proteome</keyword>
<protein>
    <submittedName>
        <fullName evidence="2">Amidase, Asp-tRNAAsn/Glu-tRNAGln amidotransferase A subunit</fullName>
    </submittedName>
</protein>
<dbReference type="KEGG" id="cmp:Cha6605_5914"/>
<dbReference type="AlphaFoldDB" id="K9UQP9"/>
<sequence length="505" mass="54922">MSDLVFLPAHQLAQMIRDRQVSAVEVVDAYLAQIAKYNSKLNAICTSDEHTARSKAQQADAALAHGENWGALHGVPITVKDVFATAGLRTTAGSVSLKDYVPQQDATAVARLRSAGAIVLGKTNIGDLAGGYQGLNDVFPRVNNPWNLEYTPGGTSSGGAAAIAAGLAPIDLCSDLGGSIRQPAHFCGIYGFKPTDRLVPTTGHIPEVPGAPRCLRQMLTVGTLARSIEDLSLCLQIIAGADRFQPDIPPVSLGHVIAKPLENLRIAWVDEWANYPVATEIKSAMRSVATKLTGAGVAVEEWVPDFDFLAAWQTYYELVTYNLVYARSLTMADIRQNLAFLWREATQGDREFRKLGNLAKIGVPISLNPTLKGYFETLTQRDRFTTQMDEALSQWDVWLCPVAMTPAFTHRDRGAAIQVDDRHVPYSMASGAYVVPFNLTGHPVVVIPIPRSGGYANGQTQSGLPIGMQIVGKRWQDLDLLEIARELDRIVGNFQQPAGYRGDRD</sequence>
<dbReference type="InterPro" id="IPR052739">
    <property type="entry name" value="FAAH2"/>
</dbReference>
<dbReference type="OrthoDB" id="9811471at2"/>
<organism evidence="2 3">
    <name type="scientific">Chamaesiphon minutus (strain ATCC 27169 / PCC 6605)</name>
    <dbReference type="NCBI Taxonomy" id="1173020"/>
    <lineage>
        <taxon>Bacteria</taxon>
        <taxon>Bacillati</taxon>
        <taxon>Cyanobacteriota</taxon>
        <taxon>Cyanophyceae</taxon>
        <taxon>Gomontiellales</taxon>
        <taxon>Chamaesiphonaceae</taxon>
        <taxon>Chamaesiphon</taxon>
    </lineage>
</organism>
<feature type="domain" description="Amidase" evidence="1">
    <location>
        <begin position="25"/>
        <end position="481"/>
    </location>
</feature>
<keyword evidence="2" id="KW-0808">Transferase</keyword>
<dbReference type="PANTHER" id="PTHR43372:SF4">
    <property type="entry name" value="FATTY-ACID AMIDE HYDROLASE 2"/>
    <property type="match status" value="1"/>
</dbReference>
<dbReference type="Proteomes" id="UP000010366">
    <property type="component" value="Chromosome"/>
</dbReference>
<dbReference type="GO" id="GO:0016740">
    <property type="term" value="F:transferase activity"/>
    <property type="evidence" value="ECO:0007669"/>
    <property type="project" value="UniProtKB-KW"/>
</dbReference>
<gene>
    <name evidence="2" type="ORF">Cha6605_5914</name>
</gene>
<evidence type="ECO:0000313" key="3">
    <source>
        <dbReference type="Proteomes" id="UP000010366"/>
    </source>
</evidence>
<dbReference type="GO" id="GO:0012505">
    <property type="term" value="C:endomembrane system"/>
    <property type="evidence" value="ECO:0007669"/>
    <property type="project" value="TreeGrafter"/>
</dbReference>
<dbReference type="Gene3D" id="3.90.1300.10">
    <property type="entry name" value="Amidase signature (AS) domain"/>
    <property type="match status" value="1"/>
</dbReference>
<dbReference type="PIRSF" id="PIRSF001221">
    <property type="entry name" value="Amidase_fungi"/>
    <property type="match status" value="1"/>
</dbReference>
<accession>K9UQP9</accession>
<dbReference type="eggNOG" id="COG0154">
    <property type="taxonomic scope" value="Bacteria"/>
</dbReference>
<dbReference type="PANTHER" id="PTHR43372">
    <property type="entry name" value="FATTY-ACID AMIDE HYDROLASE"/>
    <property type="match status" value="1"/>
</dbReference>
<dbReference type="HOGENOM" id="CLU_009600_0_4_3"/>
<dbReference type="STRING" id="1173020.Cha6605_5914"/>